<comment type="caution">
    <text evidence="2">The sequence shown here is derived from an EMBL/GenBank/DDBJ whole genome shotgun (WGS) entry which is preliminary data.</text>
</comment>
<protein>
    <submittedName>
        <fullName evidence="2">Uncharacterized protein</fullName>
    </submittedName>
</protein>
<sequence>MERKEDKSKSFAKESPLLTGKKISNWEVIGGSRAGTLQVQYELCSSGTWAGRVKATHLNLTKRGKADEVAAADPGKTELHEQWRDSNTARRKGDKYLNEKRKGLCRL</sequence>
<evidence type="ECO:0000256" key="1">
    <source>
        <dbReference type="SAM" id="MobiDB-lite"/>
    </source>
</evidence>
<evidence type="ECO:0000313" key="2">
    <source>
        <dbReference type="EMBL" id="KAF3323929.1"/>
    </source>
</evidence>
<keyword evidence="3" id="KW-1185">Reference proteome</keyword>
<feature type="compositionally biased region" description="Basic and acidic residues" evidence="1">
    <location>
        <begin position="75"/>
        <end position="88"/>
    </location>
</feature>
<reference evidence="2" key="1">
    <citation type="submission" date="2020-01" db="EMBL/GenBank/DDBJ databases">
        <title>Genome sequence of Kobresia littledalei, the first chromosome-level genome in the family Cyperaceae.</title>
        <authorList>
            <person name="Qu G."/>
        </authorList>
    </citation>
    <scope>NUCLEOTIDE SEQUENCE</scope>
    <source>
        <strain evidence="2">C.B.Clarke</strain>
        <tissue evidence="2">Leaf</tissue>
    </source>
</reference>
<dbReference type="AlphaFoldDB" id="A0A833QR56"/>
<feature type="region of interest" description="Disordered" evidence="1">
    <location>
        <begin position="67"/>
        <end position="95"/>
    </location>
</feature>
<dbReference type="Proteomes" id="UP000623129">
    <property type="component" value="Unassembled WGS sequence"/>
</dbReference>
<gene>
    <name evidence="2" type="ORF">FCM35_KLT11396</name>
</gene>
<dbReference type="EMBL" id="SWLB01000022">
    <property type="protein sequence ID" value="KAF3323929.1"/>
    <property type="molecule type" value="Genomic_DNA"/>
</dbReference>
<evidence type="ECO:0000313" key="3">
    <source>
        <dbReference type="Proteomes" id="UP000623129"/>
    </source>
</evidence>
<name>A0A833QR56_9POAL</name>
<accession>A0A833QR56</accession>
<proteinExistence type="predicted"/>
<organism evidence="2 3">
    <name type="scientific">Carex littledalei</name>
    <dbReference type="NCBI Taxonomy" id="544730"/>
    <lineage>
        <taxon>Eukaryota</taxon>
        <taxon>Viridiplantae</taxon>
        <taxon>Streptophyta</taxon>
        <taxon>Embryophyta</taxon>
        <taxon>Tracheophyta</taxon>
        <taxon>Spermatophyta</taxon>
        <taxon>Magnoliopsida</taxon>
        <taxon>Liliopsida</taxon>
        <taxon>Poales</taxon>
        <taxon>Cyperaceae</taxon>
        <taxon>Cyperoideae</taxon>
        <taxon>Cariceae</taxon>
        <taxon>Carex</taxon>
        <taxon>Carex subgen. Euthyceras</taxon>
    </lineage>
</organism>